<evidence type="ECO:0000313" key="4">
    <source>
        <dbReference type="Proteomes" id="UP000239833"/>
    </source>
</evidence>
<dbReference type="PANTHER" id="PTHR33988">
    <property type="entry name" value="ENDORIBONUCLEASE MAZF-RELATED"/>
    <property type="match status" value="1"/>
</dbReference>
<dbReference type="AlphaFoldDB" id="A0A2L1U7K4"/>
<dbReference type="GO" id="GO:0016075">
    <property type="term" value="P:rRNA catabolic process"/>
    <property type="evidence" value="ECO:0007669"/>
    <property type="project" value="TreeGrafter"/>
</dbReference>
<dbReference type="GO" id="GO:0004521">
    <property type="term" value="F:RNA endonuclease activity"/>
    <property type="evidence" value="ECO:0007669"/>
    <property type="project" value="TreeGrafter"/>
</dbReference>
<keyword evidence="2" id="KW-1277">Toxin-antitoxin system</keyword>
<evidence type="ECO:0000256" key="1">
    <source>
        <dbReference type="ARBA" id="ARBA00007521"/>
    </source>
</evidence>
<gene>
    <name evidence="3" type="primary">ndoA_3</name>
    <name evidence="3" type="ORF">ERICIII_04900</name>
</gene>
<dbReference type="InterPro" id="IPR011067">
    <property type="entry name" value="Plasmid_toxin/cell-grow_inhib"/>
</dbReference>
<dbReference type="GO" id="GO:0006402">
    <property type="term" value="P:mRNA catabolic process"/>
    <property type="evidence" value="ECO:0007669"/>
    <property type="project" value="TreeGrafter"/>
</dbReference>
<comment type="similarity">
    <text evidence="1">Belongs to the PemK/MazF family.</text>
</comment>
<proteinExistence type="inferred from homology"/>
<accession>A0A2L1U7K4</accession>
<dbReference type="GO" id="GO:0003677">
    <property type="term" value="F:DNA binding"/>
    <property type="evidence" value="ECO:0007669"/>
    <property type="project" value="InterPro"/>
</dbReference>
<dbReference type="Pfam" id="PF02452">
    <property type="entry name" value="PemK_toxin"/>
    <property type="match status" value="1"/>
</dbReference>
<dbReference type="EMBL" id="CP019656">
    <property type="protein sequence ID" value="AVF28902.1"/>
    <property type="molecule type" value="Genomic_DNA"/>
</dbReference>
<dbReference type="InterPro" id="IPR003477">
    <property type="entry name" value="PemK-like"/>
</dbReference>
<evidence type="ECO:0000313" key="3">
    <source>
        <dbReference type="EMBL" id="AVF28902.1"/>
    </source>
</evidence>
<dbReference type="Proteomes" id="UP000239833">
    <property type="component" value="Plasmid unnamed1"/>
</dbReference>
<dbReference type="SUPFAM" id="SSF50118">
    <property type="entry name" value="Cell growth inhibitor/plasmid maintenance toxic component"/>
    <property type="match status" value="1"/>
</dbReference>
<protein>
    <submittedName>
        <fullName evidence="3">mRNA interferase NdoA</fullName>
    </submittedName>
</protein>
<organism evidence="3 4">
    <name type="scientific">Paenibacillus larvae subsp. larvae</name>
    <dbReference type="NCBI Taxonomy" id="147375"/>
    <lineage>
        <taxon>Bacteria</taxon>
        <taxon>Bacillati</taxon>
        <taxon>Bacillota</taxon>
        <taxon>Bacilli</taxon>
        <taxon>Bacillales</taxon>
        <taxon>Paenibacillaceae</taxon>
        <taxon>Paenibacillus</taxon>
    </lineage>
</organism>
<name>A0A2L1U7K4_9BACL</name>
<geneLocation type="plasmid" evidence="3">
    <name>unnamed1</name>
</geneLocation>
<reference evidence="4" key="1">
    <citation type="submission" date="2017-02" db="EMBL/GenBank/DDBJ databases">
        <title>Delineation of Paenibacillus larvae strains originating from foulbrood outbreaks.</title>
        <authorList>
            <person name="Beims H."/>
            <person name="Bunk B."/>
            <person name="Sproeer C."/>
            <person name="Mohr K.I."/>
            <person name="Pradella S."/>
            <person name="Guenther G."/>
            <person name="Rohde M."/>
            <person name="von der Ohe W."/>
            <person name="Steinert M."/>
        </authorList>
    </citation>
    <scope>NUCLEOTIDE SEQUENCE [LARGE SCALE GENOMIC DNA]</scope>
    <source>
        <strain evidence="4">Eric_III</strain>
        <plasmid evidence="4">Plasmid unnamed1</plasmid>
    </source>
</reference>
<keyword evidence="3" id="KW-0614">Plasmid</keyword>
<dbReference type="PANTHER" id="PTHR33988:SF3">
    <property type="entry name" value="ENDORIBONUCLEASE TOXIN CHPB-RELATED"/>
    <property type="match status" value="1"/>
</dbReference>
<dbReference type="Gene3D" id="2.30.30.110">
    <property type="match status" value="1"/>
</dbReference>
<sequence>MTVVPDRGDIVYMDFNPQSGHEQAGWRPALVLSPKLFNATTNLAVVCPITSRVKDYLFEVHLPDTMKTKGVILVHQLKSADWKSRRLEIREKAPQEIIDEVIEKIHTFL</sequence>
<evidence type="ECO:0000256" key="2">
    <source>
        <dbReference type="ARBA" id="ARBA00022649"/>
    </source>
</evidence>